<dbReference type="Gene3D" id="1.10.150.240">
    <property type="entry name" value="Putative phosphatase, domain 2"/>
    <property type="match status" value="1"/>
</dbReference>
<dbReference type="Gene3D" id="3.40.50.1000">
    <property type="entry name" value="HAD superfamily/HAD-like"/>
    <property type="match status" value="1"/>
</dbReference>
<reference evidence="1 2" key="1">
    <citation type="submission" date="2016-10" db="EMBL/GenBank/DDBJ databases">
        <authorList>
            <person name="de Groot N.N."/>
        </authorList>
    </citation>
    <scope>NUCLEOTIDE SEQUENCE [LARGE SCALE GENOMIC DNA]</scope>
    <source>
        <strain evidence="1 2">DSM 25186</strain>
    </source>
</reference>
<dbReference type="NCBIfam" id="TIGR01549">
    <property type="entry name" value="HAD-SF-IA-v1"/>
    <property type="match status" value="1"/>
</dbReference>
<dbReference type="STRING" id="1075417.SAMN05421823_102368"/>
<evidence type="ECO:0000313" key="2">
    <source>
        <dbReference type="Proteomes" id="UP000198510"/>
    </source>
</evidence>
<dbReference type="InterPro" id="IPR036412">
    <property type="entry name" value="HAD-like_sf"/>
</dbReference>
<evidence type="ECO:0000313" key="1">
    <source>
        <dbReference type="EMBL" id="SDK29127.1"/>
    </source>
</evidence>
<gene>
    <name evidence="1" type="ORF">SAMN05421823_102368</name>
</gene>
<dbReference type="SFLD" id="SFLDG01129">
    <property type="entry name" value="C1.5:_HAD__Beta-PGM__Phosphata"/>
    <property type="match status" value="1"/>
</dbReference>
<dbReference type="EMBL" id="FNFO01000002">
    <property type="protein sequence ID" value="SDK29127.1"/>
    <property type="molecule type" value="Genomic_DNA"/>
</dbReference>
<dbReference type="PANTHER" id="PTHR18901:SF38">
    <property type="entry name" value="PSEUDOURIDINE-5'-PHOSPHATASE"/>
    <property type="match status" value="1"/>
</dbReference>
<name>A0A1G9APC1_9BACT</name>
<protein>
    <submittedName>
        <fullName evidence="1">Sugar-phosphatase</fullName>
    </submittedName>
</protein>
<dbReference type="InterPro" id="IPR023214">
    <property type="entry name" value="HAD_sf"/>
</dbReference>
<accession>A0A1G9APC1</accession>
<dbReference type="CDD" id="cd07505">
    <property type="entry name" value="HAD_BPGM-like"/>
    <property type="match status" value="1"/>
</dbReference>
<dbReference type="SFLD" id="SFLDS00003">
    <property type="entry name" value="Haloacid_Dehalogenase"/>
    <property type="match status" value="1"/>
</dbReference>
<dbReference type="PANTHER" id="PTHR18901">
    <property type="entry name" value="2-DEOXYGLUCOSE-6-PHOSPHATE PHOSPHATASE 2"/>
    <property type="match status" value="1"/>
</dbReference>
<dbReference type="Pfam" id="PF13419">
    <property type="entry name" value="HAD_2"/>
    <property type="match status" value="1"/>
</dbReference>
<keyword evidence="2" id="KW-1185">Reference proteome</keyword>
<dbReference type="SFLD" id="SFLDG01135">
    <property type="entry name" value="C1.5.6:_HAD__Beta-PGM__Phospha"/>
    <property type="match status" value="1"/>
</dbReference>
<dbReference type="Proteomes" id="UP000198510">
    <property type="component" value="Unassembled WGS sequence"/>
</dbReference>
<proteinExistence type="predicted"/>
<dbReference type="OrthoDB" id="9797743at2"/>
<dbReference type="InterPro" id="IPR006439">
    <property type="entry name" value="HAD-SF_hydro_IA"/>
</dbReference>
<dbReference type="RefSeq" id="WP_089679961.1">
    <property type="nucleotide sequence ID" value="NZ_FNFO01000002.1"/>
</dbReference>
<dbReference type="NCBIfam" id="NF008087">
    <property type="entry name" value="PRK10826.1"/>
    <property type="match status" value="1"/>
</dbReference>
<dbReference type="SUPFAM" id="SSF56784">
    <property type="entry name" value="HAD-like"/>
    <property type="match status" value="1"/>
</dbReference>
<dbReference type="InterPro" id="IPR023198">
    <property type="entry name" value="PGP-like_dom2"/>
</dbReference>
<organism evidence="1 2">
    <name type="scientific">Catalinimonas alkaloidigena</name>
    <dbReference type="NCBI Taxonomy" id="1075417"/>
    <lineage>
        <taxon>Bacteria</taxon>
        <taxon>Pseudomonadati</taxon>
        <taxon>Bacteroidota</taxon>
        <taxon>Cytophagia</taxon>
        <taxon>Cytophagales</taxon>
        <taxon>Catalimonadaceae</taxon>
        <taxon>Catalinimonas</taxon>
    </lineage>
</organism>
<dbReference type="NCBIfam" id="TIGR01509">
    <property type="entry name" value="HAD-SF-IA-v3"/>
    <property type="match status" value="1"/>
</dbReference>
<dbReference type="InterPro" id="IPR041492">
    <property type="entry name" value="HAD_2"/>
</dbReference>
<dbReference type="PRINTS" id="PR00413">
    <property type="entry name" value="HADHALOGNASE"/>
</dbReference>
<sequence length="221" mass="24499">MIKGIIFDMDGLLVDSEPLWRKAEVAIFNPLGVPLTEEMCIQTMGLRIDEVVTYWHARYPWESPSKEAVVEQIVAAVEALMLAEGKPMPGVQAIIDLFRKKGLHLAVASSSYKRLIYACLRAFELEDYFTVIHSAEDEPFGKPHPGIYLTALKKLGLAAHECLALEDSPNGMLAAVAAGIPTIVVPEASTFDDPRFEKATLKLSSLEDFTEHHFQTLSNRS</sequence>
<dbReference type="AlphaFoldDB" id="A0A1G9APC1"/>